<evidence type="ECO:0000256" key="4">
    <source>
        <dbReference type="ARBA" id="ARBA00023136"/>
    </source>
</evidence>
<proteinExistence type="predicted"/>
<evidence type="ECO:0000256" key="2">
    <source>
        <dbReference type="ARBA" id="ARBA00022676"/>
    </source>
</evidence>
<feature type="transmembrane region" description="Helical" evidence="6">
    <location>
        <begin position="21"/>
        <end position="44"/>
    </location>
</feature>
<dbReference type="GO" id="GO:0016020">
    <property type="term" value="C:membrane"/>
    <property type="evidence" value="ECO:0007669"/>
    <property type="project" value="UniProtKB-SubCell"/>
</dbReference>
<organism evidence="7 8">
    <name type="scientific">Teladorsagia circumcincta</name>
    <name type="common">Brown stomach worm</name>
    <name type="synonym">Ostertagia circumcincta</name>
    <dbReference type="NCBI Taxonomy" id="45464"/>
    <lineage>
        <taxon>Eukaryota</taxon>
        <taxon>Metazoa</taxon>
        <taxon>Ecdysozoa</taxon>
        <taxon>Nematoda</taxon>
        <taxon>Chromadorea</taxon>
        <taxon>Rhabditida</taxon>
        <taxon>Rhabditina</taxon>
        <taxon>Rhabditomorpha</taxon>
        <taxon>Strongyloidea</taxon>
        <taxon>Trichostrongylidae</taxon>
        <taxon>Teladorsagia</taxon>
    </lineage>
</organism>
<dbReference type="InterPro" id="IPR003406">
    <property type="entry name" value="Glyco_trans_14"/>
</dbReference>
<comment type="subcellular location">
    <subcellularLocation>
        <location evidence="1">Membrane</location>
        <topology evidence="1">Single-pass type II membrane protein</topology>
    </subcellularLocation>
</comment>
<keyword evidence="3" id="KW-0808">Transferase</keyword>
<dbReference type="AlphaFoldDB" id="A0A2G9V0Y2"/>
<keyword evidence="6" id="KW-0812">Transmembrane</keyword>
<sequence length="332" mass="38446">MAYQLLNTERKAVSLARNTKPYILIVMLATMVLLYHLEIGTYLLNWTPFKETPPSHNITKSSSLGDNLYSHIFQVEKILQEIKVQVENSPRMRYKPTSHDHEDENFQNEEIMQSVVFQKREETSHVDCGRILGGDIAYTTLIAAKRPVLVPKQMNTTCEEIRKRVMPPIPMETLRFGVAYARVVYRDYTLIEDELRSSYHPQNFFCYSIDQKANKDFHDKIKQLAVCFPNVLITPEEFNIDSGGHFMNHAFYKCMQLLAKKPGWGYLLLLQNHDIITKSPYEMVEIYSLLGGANDVELTPCPQDRWNHSKKWDARSLKLFINGVSSPRKPQG</sequence>
<keyword evidence="5" id="KW-0325">Glycoprotein</keyword>
<dbReference type="EMBL" id="KZ345078">
    <property type="protein sequence ID" value="PIO76138.1"/>
    <property type="molecule type" value="Genomic_DNA"/>
</dbReference>
<dbReference type="GO" id="GO:0016757">
    <property type="term" value="F:glycosyltransferase activity"/>
    <property type="evidence" value="ECO:0007669"/>
    <property type="project" value="UniProtKB-KW"/>
</dbReference>
<evidence type="ECO:0000313" key="8">
    <source>
        <dbReference type="Proteomes" id="UP000230423"/>
    </source>
</evidence>
<reference evidence="7 8" key="1">
    <citation type="submission" date="2015-09" db="EMBL/GenBank/DDBJ databases">
        <title>Draft genome of the parasitic nematode Teladorsagia circumcincta isolate WARC Sus (inbred).</title>
        <authorList>
            <person name="Mitreva M."/>
        </authorList>
    </citation>
    <scope>NUCLEOTIDE SEQUENCE [LARGE SCALE GENOMIC DNA]</scope>
    <source>
        <strain evidence="7 8">S</strain>
    </source>
</reference>
<evidence type="ECO:0000256" key="5">
    <source>
        <dbReference type="ARBA" id="ARBA00023180"/>
    </source>
</evidence>
<dbReference type="PANTHER" id="PTHR46671:SF7">
    <property type="entry name" value="CORE-2_I-BRANCHING ENZYME"/>
    <property type="match status" value="1"/>
</dbReference>
<keyword evidence="6" id="KW-1133">Transmembrane helix</keyword>
<dbReference type="OrthoDB" id="2019572at2759"/>
<evidence type="ECO:0000256" key="3">
    <source>
        <dbReference type="ARBA" id="ARBA00022679"/>
    </source>
</evidence>
<gene>
    <name evidence="7" type="ORF">TELCIR_01815</name>
</gene>
<dbReference type="Pfam" id="PF02485">
    <property type="entry name" value="Branch"/>
    <property type="match status" value="1"/>
</dbReference>
<name>A0A2G9V0Y2_TELCI</name>
<keyword evidence="2" id="KW-0328">Glycosyltransferase</keyword>
<dbReference type="PANTHER" id="PTHR46671">
    <property type="entry name" value="PROTEIN CBG11221"/>
    <property type="match status" value="1"/>
</dbReference>
<dbReference type="Proteomes" id="UP000230423">
    <property type="component" value="Unassembled WGS sequence"/>
</dbReference>
<keyword evidence="8" id="KW-1185">Reference proteome</keyword>
<evidence type="ECO:0000313" key="7">
    <source>
        <dbReference type="EMBL" id="PIO76138.1"/>
    </source>
</evidence>
<evidence type="ECO:0000256" key="1">
    <source>
        <dbReference type="ARBA" id="ARBA00004606"/>
    </source>
</evidence>
<keyword evidence="4 6" id="KW-0472">Membrane</keyword>
<protein>
    <submittedName>
        <fullName evidence="7">Core-2/I-Branching enzyme</fullName>
    </submittedName>
</protein>
<accession>A0A2G9V0Y2</accession>
<evidence type="ECO:0000256" key="6">
    <source>
        <dbReference type="SAM" id="Phobius"/>
    </source>
</evidence>